<dbReference type="PANTHER" id="PTHR47755:SF1">
    <property type="entry name" value="CELL DIVISION PROTEIN FTSX"/>
    <property type="match status" value="1"/>
</dbReference>
<organism evidence="14 15">
    <name type="scientific">Candidatus Campbellbacteria bacterium RIFCSPHIGHO2_01_FULL_34_10</name>
    <dbReference type="NCBI Taxonomy" id="1797577"/>
    <lineage>
        <taxon>Bacteria</taxon>
        <taxon>Candidatus Campbelliibacteriota</taxon>
    </lineage>
</organism>
<sequence>MLIVNIKRITKSAIVNLWRSRVVSLSSILVMSITLFVFGTLIFSNALLESVLTQIKSKVDINVYFSTTAVEEDVLAIKQSLEGLSEVGSVEYISSEQALENFKLRHGDDQLTLQALEELGNNPLGPALNIQAKETQQYEFIAKFLESDNALSSEGADIIDKVNYNQNKIVIDRLSKIISATERIGLIVTLLLVIMSIIITFNTIRLTIYISKEEIAVMRLVGASNKYVRGPFVVEGMIYGAISALLTLFVFLPVTYYLGSFSEKLFGLNMFSHYLGNFWSISLIILGSGIFLGVVSSYLAVRKYLKV</sequence>
<evidence type="ECO:0000313" key="15">
    <source>
        <dbReference type="Proteomes" id="UP000186670"/>
    </source>
</evidence>
<comment type="similarity">
    <text evidence="2 10">Belongs to the ABC-4 integral membrane protein family. FtsX subfamily.</text>
</comment>
<feature type="transmembrane region" description="Helical" evidence="11">
    <location>
        <begin position="21"/>
        <end position="43"/>
    </location>
</feature>
<feature type="domain" description="FtsX extracellular" evidence="13">
    <location>
        <begin position="59"/>
        <end position="147"/>
    </location>
</feature>
<evidence type="ECO:0000256" key="6">
    <source>
        <dbReference type="ARBA" id="ARBA00022692"/>
    </source>
</evidence>
<evidence type="ECO:0000256" key="4">
    <source>
        <dbReference type="ARBA" id="ARBA00022475"/>
    </source>
</evidence>
<evidence type="ECO:0000259" key="13">
    <source>
        <dbReference type="Pfam" id="PF18075"/>
    </source>
</evidence>
<feature type="transmembrane region" description="Helical" evidence="11">
    <location>
        <begin position="184"/>
        <end position="211"/>
    </location>
</feature>
<keyword evidence="6 11" id="KW-0812">Transmembrane</keyword>
<dbReference type="Pfam" id="PF02687">
    <property type="entry name" value="FtsX"/>
    <property type="match status" value="1"/>
</dbReference>
<dbReference type="EMBL" id="MEZZ01000038">
    <property type="protein sequence ID" value="OGD68212.1"/>
    <property type="molecule type" value="Genomic_DNA"/>
</dbReference>
<keyword evidence="8 10" id="KW-0472">Membrane</keyword>
<name>A0A1F5ELC1_9BACT</name>
<feature type="transmembrane region" description="Helical" evidence="11">
    <location>
        <begin position="278"/>
        <end position="301"/>
    </location>
</feature>
<feature type="domain" description="ABC3 transporter permease C-terminal" evidence="12">
    <location>
        <begin position="187"/>
        <end position="305"/>
    </location>
</feature>
<evidence type="ECO:0000256" key="2">
    <source>
        <dbReference type="ARBA" id="ARBA00007379"/>
    </source>
</evidence>
<comment type="subcellular location">
    <subcellularLocation>
        <location evidence="1">Cell membrane</location>
        <topology evidence="1">Multi-pass membrane protein</topology>
    </subcellularLocation>
</comment>
<evidence type="ECO:0000256" key="8">
    <source>
        <dbReference type="ARBA" id="ARBA00023136"/>
    </source>
</evidence>
<dbReference type="Proteomes" id="UP000186670">
    <property type="component" value="Unassembled WGS sequence"/>
</dbReference>
<evidence type="ECO:0000259" key="12">
    <source>
        <dbReference type="Pfam" id="PF02687"/>
    </source>
</evidence>
<evidence type="ECO:0000256" key="5">
    <source>
        <dbReference type="ARBA" id="ARBA00022618"/>
    </source>
</evidence>
<protein>
    <recommendedName>
        <fullName evidence="3 10">Cell division protein FtsX</fullName>
    </recommendedName>
</protein>
<gene>
    <name evidence="14" type="ORF">A2811_01455</name>
</gene>
<reference evidence="14 15" key="1">
    <citation type="journal article" date="2016" name="Nat. Commun.">
        <title>Thousands of microbial genomes shed light on interconnected biogeochemical processes in an aquifer system.</title>
        <authorList>
            <person name="Anantharaman K."/>
            <person name="Brown C.T."/>
            <person name="Hug L.A."/>
            <person name="Sharon I."/>
            <person name="Castelle C.J."/>
            <person name="Probst A.J."/>
            <person name="Thomas B.C."/>
            <person name="Singh A."/>
            <person name="Wilkins M.J."/>
            <person name="Karaoz U."/>
            <person name="Brodie E.L."/>
            <person name="Williams K.H."/>
            <person name="Hubbard S.S."/>
            <person name="Banfield J.F."/>
        </authorList>
    </citation>
    <scope>NUCLEOTIDE SEQUENCE [LARGE SCALE GENOMIC DNA]</scope>
</reference>
<proteinExistence type="inferred from homology"/>
<keyword evidence="9 10" id="KW-0131">Cell cycle</keyword>
<dbReference type="GO" id="GO:0051301">
    <property type="term" value="P:cell division"/>
    <property type="evidence" value="ECO:0007669"/>
    <property type="project" value="UniProtKB-KW"/>
</dbReference>
<dbReference type="InterPro" id="IPR003838">
    <property type="entry name" value="ABC3_permease_C"/>
</dbReference>
<keyword evidence="4 10" id="KW-1003">Cell membrane</keyword>
<comment type="caution">
    <text evidence="14">The sequence shown here is derived from an EMBL/GenBank/DDBJ whole genome shotgun (WGS) entry which is preliminary data.</text>
</comment>
<dbReference type="InterPro" id="IPR040690">
    <property type="entry name" value="FtsX_ECD"/>
</dbReference>
<dbReference type="PIRSF" id="PIRSF003097">
    <property type="entry name" value="FtsX"/>
    <property type="match status" value="1"/>
</dbReference>
<evidence type="ECO:0000256" key="3">
    <source>
        <dbReference type="ARBA" id="ARBA00021907"/>
    </source>
</evidence>
<dbReference type="GO" id="GO:0005886">
    <property type="term" value="C:plasma membrane"/>
    <property type="evidence" value="ECO:0007669"/>
    <property type="project" value="UniProtKB-SubCell"/>
</dbReference>
<dbReference type="Pfam" id="PF18075">
    <property type="entry name" value="FtsX_ECD"/>
    <property type="match status" value="1"/>
</dbReference>
<dbReference type="InterPro" id="IPR004513">
    <property type="entry name" value="FtsX"/>
</dbReference>
<evidence type="ECO:0000256" key="9">
    <source>
        <dbReference type="ARBA" id="ARBA00023306"/>
    </source>
</evidence>
<evidence type="ECO:0000313" key="14">
    <source>
        <dbReference type="EMBL" id="OGD68212.1"/>
    </source>
</evidence>
<evidence type="ECO:0000256" key="10">
    <source>
        <dbReference type="PIRNR" id="PIRNR003097"/>
    </source>
</evidence>
<keyword evidence="7 11" id="KW-1133">Transmembrane helix</keyword>
<keyword evidence="5 10" id="KW-0132">Cell division</keyword>
<evidence type="ECO:0000256" key="7">
    <source>
        <dbReference type="ARBA" id="ARBA00022989"/>
    </source>
</evidence>
<dbReference type="PANTHER" id="PTHR47755">
    <property type="entry name" value="CELL DIVISION PROTEIN FTSX"/>
    <property type="match status" value="1"/>
</dbReference>
<evidence type="ECO:0000256" key="11">
    <source>
        <dbReference type="SAM" id="Phobius"/>
    </source>
</evidence>
<evidence type="ECO:0000256" key="1">
    <source>
        <dbReference type="ARBA" id="ARBA00004651"/>
    </source>
</evidence>
<accession>A0A1F5ELC1</accession>
<dbReference type="Gene3D" id="3.30.70.3040">
    <property type="match status" value="1"/>
</dbReference>
<feature type="transmembrane region" description="Helical" evidence="11">
    <location>
        <begin position="232"/>
        <end position="258"/>
    </location>
</feature>
<dbReference type="AlphaFoldDB" id="A0A1F5ELC1"/>